<sequence>MSLLHALGLRLAAHLTRPRPGHSQLPAFPPEHLAATLRVGDVLLVEGTSRLSSAIKYLTQSTWSHAALYVGDRLAPMPGASEPVRALIEADVVAGVHLVPLADFLDQHTRICRPVGLDETDLAALLDFVRVRLGQGYDLRNLFDLARYLIRPPLPGRLKRRMIAFGSGSPTRAICSTLLAQAFESIHYPILPEIDSSDPLHPAVEQARRELLHIRNYSLFVPRDFDVSPYFRIVKPKLQQSFDFHRLKWAEAGSNL</sequence>
<evidence type="ECO:0000313" key="1">
    <source>
        <dbReference type="EMBL" id="MBJ2259771.1"/>
    </source>
</evidence>
<proteinExistence type="predicted"/>
<evidence type="ECO:0000313" key="2">
    <source>
        <dbReference type="Proteomes" id="UP000658390"/>
    </source>
</evidence>
<dbReference type="SUPFAM" id="SSF54001">
    <property type="entry name" value="Cysteine proteinases"/>
    <property type="match status" value="1"/>
</dbReference>
<dbReference type="InterPro" id="IPR038765">
    <property type="entry name" value="Papain-like_cys_pep_sf"/>
</dbReference>
<dbReference type="Pfam" id="PF05708">
    <property type="entry name" value="Peptidase_C92"/>
    <property type="match status" value="1"/>
</dbReference>
<comment type="caution">
    <text evidence="1">The sequence shown here is derived from an EMBL/GenBank/DDBJ whole genome shotgun (WGS) entry which is preliminary data.</text>
</comment>
<gene>
    <name evidence="1" type="ORF">JFT45_25050</name>
</gene>
<dbReference type="InterPro" id="IPR024453">
    <property type="entry name" value="Peptidase_C92"/>
</dbReference>
<dbReference type="EMBL" id="JAEKCZ010000035">
    <property type="protein sequence ID" value="MBJ2259771.1"/>
    <property type="molecule type" value="Genomic_DNA"/>
</dbReference>
<reference evidence="1" key="1">
    <citation type="submission" date="2020-12" db="EMBL/GenBank/DDBJ databases">
        <title>Antibiotic resistance and phylogeny of Pseudomonas spp. isolated over three decades from chicken meat in the Norwegian food chain.</title>
        <authorList>
            <person name="Moen B."/>
        </authorList>
    </citation>
    <scope>NUCLEOTIDE SEQUENCE</scope>
    <source>
        <strain evidence="1">MF6762</strain>
    </source>
</reference>
<dbReference type="Gene3D" id="3.90.1720.10">
    <property type="entry name" value="endopeptidase domain like (from Nostoc punctiforme)"/>
    <property type="match status" value="1"/>
</dbReference>
<name>A0A8I1KAD4_9PSED</name>
<dbReference type="RefSeq" id="WP_198760205.1">
    <property type="nucleotide sequence ID" value="NZ_JAEKCZ010000035.1"/>
</dbReference>
<dbReference type="AlphaFoldDB" id="A0A8I1KAD4"/>
<dbReference type="Proteomes" id="UP000658390">
    <property type="component" value="Unassembled WGS sequence"/>
</dbReference>
<organism evidence="1 2">
    <name type="scientific">Pseudomonas psychrophila</name>
    <dbReference type="NCBI Taxonomy" id="122355"/>
    <lineage>
        <taxon>Bacteria</taxon>
        <taxon>Pseudomonadati</taxon>
        <taxon>Pseudomonadota</taxon>
        <taxon>Gammaproteobacteria</taxon>
        <taxon>Pseudomonadales</taxon>
        <taxon>Pseudomonadaceae</taxon>
        <taxon>Pseudomonas</taxon>
    </lineage>
</organism>
<accession>A0A8I1KAD4</accession>
<protein>
    <submittedName>
        <fullName evidence="1">Lipo-like protein</fullName>
    </submittedName>
</protein>